<sequence>SQKEAEWEELEAGKAVYYTWTEPTGSRELRWKCGQNSGELKVEKVLYLRLNGLFLRKKQWGTSDVVWEIKPKKKDRWKTLSTAEAEILENSYKDYIDSSPIDHYIAELENLQVGVCFTPNGADMHMLQPTQAPLRRHFLPGVKVEYSISPRQRSYRVQIHHIQIQNQLQGAIFPFVFSPVKLPKSIAKDTEPKPLIDLSIVTRTAGHSDISRIKYFMVLIQEMNLKLDLGFMYAILDFLTPENTGVMISEEVKLFSKDIEKIKTELNHVSSTDTSPISLFEYFHISPIKLHLSFSLSTGGEDGLKEKRETEVIPVQSLNLLLKSIGATLTDVQDVVFKLAFFELKFQFYTTQQLQREVIKHYSKQAIKQMYVLVLGLDVLGNPFGLIRGLSEGVEAFFYEPYR</sequence>
<reference evidence="1 2" key="1">
    <citation type="submission" date="2021-06" db="EMBL/GenBank/DDBJ databases">
        <authorList>
            <person name="Palmer J.M."/>
        </authorList>
    </citation>
    <scope>NUCLEOTIDE SEQUENCE [LARGE SCALE GENOMIC DNA]</scope>
    <source>
        <strain evidence="1 2">GA_2019</strain>
        <tissue evidence="1">Muscle</tissue>
    </source>
</reference>
<accession>A0ABV0NNP5</accession>
<feature type="non-terminal residue" evidence="1">
    <location>
        <position position="403"/>
    </location>
</feature>
<feature type="non-terminal residue" evidence="1">
    <location>
        <position position="1"/>
    </location>
</feature>
<protein>
    <submittedName>
        <fullName evidence="1">Uncharacterized protein</fullName>
    </submittedName>
</protein>
<dbReference type="InterPro" id="IPR026847">
    <property type="entry name" value="VPS13"/>
</dbReference>
<evidence type="ECO:0000313" key="2">
    <source>
        <dbReference type="Proteomes" id="UP001476798"/>
    </source>
</evidence>
<gene>
    <name evidence="1" type="ORF">GOODEAATRI_027205</name>
</gene>
<evidence type="ECO:0000313" key="1">
    <source>
        <dbReference type="EMBL" id="MEQ2173005.1"/>
    </source>
</evidence>
<dbReference type="PANTHER" id="PTHR16166:SF22">
    <property type="entry name" value="INTERMEMBRANE LIPID TRANSFER PROTEIN VPS13A"/>
    <property type="match status" value="1"/>
</dbReference>
<dbReference type="Proteomes" id="UP001476798">
    <property type="component" value="Unassembled WGS sequence"/>
</dbReference>
<comment type="caution">
    <text evidence="1">The sequence shown here is derived from an EMBL/GenBank/DDBJ whole genome shotgun (WGS) entry which is preliminary data.</text>
</comment>
<proteinExistence type="predicted"/>
<keyword evidence="2" id="KW-1185">Reference proteome</keyword>
<organism evidence="1 2">
    <name type="scientific">Goodea atripinnis</name>
    <dbReference type="NCBI Taxonomy" id="208336"/>
    <lineage>
        <taxon>Eukaryota</taxon>
        <taxon>Metazoa</taxon>
        <taxon>Chordata</taxon>
        <taxon>Craniata</taxon>
        <taxon>Vertebrata</taxon>
        <taxon>Euteleostomi</taxon>
        <taxon>Actinopterygii</taxon>
        <taxon>Neopterygii</taxon>
        <taxon>Teleostei</taxon>
        <taxon>Neoteleostei</taxon>
        <taxon>Acanthomorphata</taxon>
        <taxon>Ovalentaria</taxon>
        <taxon>Atherinomorphae</taxon>
        <taxon>Cyprinodontiformes</taxon>
        <taxon>Goodeidae</taxon>
        <taxon>Goodea</taxon>
    </lineage>
</organism>
<dbReference type="PANTHER" id="PTHR16166">
    <property type="entry name" value="VACUOLAR PROTEIN SORTING-ASSOCIATED PROTEIN VPS13"/>
    <property type="match status" value="1"/>
</dbReference>
<name>A0ABV0NNP5_9TELE</name>
<dbReference type="EMBL" id="JAHRIO010043499">
    <property type="protein sequence ID" value="MEQ2173005.1"/>
    <property type="molecule type" value="Genomic_DNA"/>
</dbReference>